<dbReference type="OrthoDB" id="1306179at2759"/>
<protein>
    <submittedName>
        <fullName evidence="1">Uncharacterized protein</fullName>
    </submittedName>
</protein>
<gene>
    <name evidence="1" type="ORF">H5410_028742</name>
</gene>
<dbReference type="AlphaFoldDB" id="A0A9J5Z3I8"/>
<dbReference type="EMBL" id="JACXVP010000005">
    <property type="protein sequence ID" value="KAG5607250.1"/>
    <property type="molecule type" value="Genomic_DNA"/>
</dbReference>
<proteinExistence type="predicted"/>
<evidence type="ECO:0000313" key="2">
    <source>
        <dbReference type="Proteomes" id="UP000824120"/>
    </source>
</evidence>
<keyword evidence="2" id="KW-1185">Reference proteome</keyword>
<evidence type="ECO:0000313" key="1">
    <source>
        <dbReference type="EMBL" id="KAG5607250.1"/>
    </source>
</evidence>
<name>A0A9J5Z3I8_SOLCO</name>
<reference evidence="1 2" key="1">
    <citation type="submission" date="2020-09" db="EMBL/GenBank/DDBJ databases">
        <title>De no assembly of potato wild relative species, Solanum commersonii.</title>
        <authorList>
            <person name="Cho K."/>
        </authorList>
    </citation>
    <scope>NUCLEOTIDE SEQUENCE [LARGE SCALE GENOMIC DNA]</scope>
    <source>
        <strain evidence="1">LZ3.2</strain>
        <tissue evidence="1">Leaf</tissue>
    </source>
</reference>
<organism evidence="1 2">
    <name type="scientific">Solanum commersonii</name>
    <name type="common">Commerson's wild potato</name>
    <name type="synonym">Commerson's nightshade</name>
    <dbReference type="NCBI Taxonomy" id="4109"/>
    <lineage>
        <taxon>Eukaryota</taxon>
        <taxon>Viridiplantae</taxon>
        <taxon>Streptophyta</taxon>
        <taxon>Embryophyta</taxon>
        <taxon>Tracheophyta</taxon>
        <taxon>Spermatophyta</taxon>
        <taxon>Magnoliopsida</taxon>
        <taxon>eudicotyledons</taxon>
        <taxon>Gunneridae</taxon>
        <taxon>Pentapetalae</taxon>
        <taxon>asterids</taxon>
        <taxon>lamiids</taxon>
        <taxon>Solanales</taxon>
        <taxon>Solanaceae</taxon>
        <taxon>Solanoideae</taxon>
        <taxon>Solaneae</taxon>
        <taxon>Solanum</taxon>
    </lineage>
</organism>
<accession>A0A9J5Z3I8</accession>
<dbReference type="Proteomes" id="UP000824120">
    <property type="component" value="Chromosome 5"/>
</dbReference>
<sequence length="120" mass="13734">MKKDNFNLQYYYGGRIAENQFSTLTRIVRDVAIQASPLLRASFSAARFMIGDHRYSLAKDSLEISCCFEIGSMPKRRNTGLPQLNSQIEDEIDEIFGDNSDDGMKAMEEERQIQVPKTFL</sequence>
<comment type="caution">
    <text evidence="1">The sequence shown here is derived from an EMBL/GenBank/DDBJ whole genome shotgun (WGS) entry which is preliminary data.</text>
</comment>